<evidence type="ECO:0000256" key="3">
    <source>
        <dbReference type="ARBA" id="ARBA00009730"/>
    </source>
</evidence>
<evidence type="ECO:0000256" key="4">
    <source>
        <dbReference type="ARBA" id="ARBA00014973"/>
    </source>
</evidence>
<dbReference type="GO" id="GO:0006368">
    <property type="term" value="P:transcription elongation by RNA polymerase II"/>
    <property type="evidence" value="ECO:0007669"/>
    <property type="project" value="TreeGrafter"/>
</dbReference>
<reference evidence="8 9" key="1">
    <citation type="submission" date="2019-08" db="EMBL/GenBank/DDBJ databases">
        <authorList>
            <person name="Alioto T."/>
            <person name="Alioto T."/>
            <person name="Gomez Garrido J."/>
        </authorList>
    </citation>
    <scope>NUCLEOTIDE SEQUENCE [LARGE SCALE GENOMIC DNA]</scope>
</reference>
<keyword evidence="7" id="KW-0479">Metal-binding</keyword>
<evidence type="ECO:0000256" key="2">
    <source>
        <dbReference type="ARBA" id="ARBA00004123"/>
    </source>
</evidence>
<dbReference type="GO" id="GO:0000993">
    <property type="term" value="F:RNA polymerase II complex binding"/>
    <property type="evidence" value="ECO:0007669"/>
    <property type="project" value="TreeGrafter"/>
</dbReference>
<comment type="similarity">
    <text evidence="3 7">Belongs to the ELOF1 family.</text>
</comment>
<dbReference type="GO" id="GO:0003746">
    <property type="term" value="F:translation elongation factor activity"/>
    <property type="evidence" value="ECO:0007669"/>
    <property type="project" value="UniProtKB-KW"/>
</dbReference>
<keyword evidence="6 7" id="KW-0539">Nucleus</keyword>
<dbReference type="Pfam" id="PF05129">
    <property type="entry name" value="Zn_ribbon_Elf1"/>
    <property type="match status" value="1"/>
</dbReference>
<dbReference type="EMBL" id="CABPRJ010000477">
    <property type="protein sequence ID" value="VVC27940.1"/>
    <property type="molecule type" value="Genomic_DNA"/>
</dbReference>
<evidence type="ECO:0000256" key="5">
    <source>
        <dbReference type="ARBA" id="ARBA00022833"/>
    </source>
</evidence>
<evidence type="ECO:0000313" key="8">
    <source>
        <dbReference type="EMBL" id="VVC27940.1"/>
    </source>
</evidence>
<keyword evidence="7" id="KW-0804">Transcription</keyword>
<comment type="function">
    <text evidence="1 7">Transcription elongation factor implicated in the maintenance of proper chromatin structure in actively transcribed regions.</text>
</comment>
<dbReference type="FunFam" id="2.20.25.190:FF:000002">
    <property type="entry name" value="Transcription elongation factor 1 homolog"/>
    <property type="match status" value="1"/>
</dbReference>
<gene>
    <name evidence="8" type="ORF">CINCED_3A020874</name>
</gene>
<dbReference type="InterPro" id="IPR038567">
    <property type="entry name" value="T_Elf1_sf"/>
</dbReference>
<dbReference type="PANTHER" id="PTHR20934">
    <property type="entry name" value="TRANSCRIPTION ELONGATION FACTOR 1 HOMOLOG"/>
    <property type="match status" value="1"/>
</dbReference>
<evidence type="ECO:0000256" key="6">
    <source>
        <dbReference type="ARBA" id="ARBA00023242"/>
    </source>
</evidence>
<sequence length="82" mass="9577">MGRRKSKRKPPQKRKAIEPLDTQFNCPFCNHEKSCEVKMDKSRNIGKVYCRVCLESFQTTTSFLSEPVDIYNDWVDACEEAN</sequence>
<evidence type="ECO:0000313" key="9">
    <source>
        <dbReference type="Proteomes" id="UP000325440"/>
    </source>
</evidence>
<dbReference type="Gene3D" id="2.20.25.190">
    <property type="match status" value="1"/>
</dbReference>
<comment type="subcellular location">
    <subcellularLocation>
        <location evidence="2 7">Nucleus</location>
    </subcellularLocation>
</comment>
<keyword evidence="7" id="KW-0863">Zinc-finger</keyword>
<dbReference type="OrthoDB" id="445983at2759"/>
<dbReference type="Proteomes" id="UP000325440">
    <property type="component" value="Unassembled WGS sequence"/>
</dbReference>
<dbReference type="AlphaFoldDB" id="A0A5E4M723"/>
<dbReference type="PANTHER" id="PTHR20934:SF0">
    <property type="entry name" value="TRANSCRIPTION ELONGATION FACTOR 1 HOMOLOG"/>
    <property type="match status" value="1"/>
</dbReference>
<keyword evidence="7" id="KW-0805">Transcription regulation</keyword>
<accession>A0A5E4M723</accession>
<dbReference type="SUPFAM" id="SSF57783">
    <property type="entry name" value="Zinc beta-ribbon"/>
    <property type="match status" value="1"/>
</dbReference>
<keyword evidence="5 7" id="KW-0862">Zinc</keyword>
<name>A0A5E4M723_9HEMI</name>
<dbReference type="InterPro" id="IPR007808">
    <property type="entry name" value="Elf1"/>
</dbReference>
<proteinExistence type="inferred from homology"/>
<keyword evidence="8" id="KW-0648">Protein biosynthesis</keyword>
<protein>
    <recommendedName>
        <fullName evidence="4 7">Transcription elongation factor 1 homolog</fullName>
    </recommendedName>
</protein>
<dbReference type="GO" id="GO:0008270">
    <property type="term" value="F:zinc ion binding"/>
    <property type="evidence" value="ECO:0007669"/>
    <property type="project" value="UniProtKB-KW"/>
</dbReference>
<keyword evidence="9" id="KW-1185">Reference proteome</keyword>
<evidence type="ECO:0000256" key="1">
    <source>
        <dbReference type="ARBA" id="ARBA00003357"/>
    </source>
</evidence>
<dbReference type="GO" id="GO:0008023">
    <property type="term" value="C:transcription elongation factor complex"/>
    <property type="evidence" value="ECO:0007669"/>
    <property type="project" value="TreeGrafter"/>
</dbReference>
<evidence type="ECO:0000256" key="7">
    <source>
        <dbReference type="RuleBase" id="RU364033"/>
    </source>
</evidence>
<organism evidence="8 9">
    <name type="scientific">Cinara cedri</name>
    <dbReference type="NCBI Taxonomy" id="506608"/>
    <lineage>
        <taxon>Eukaryota</taxon>
        <taxon>Metazoa</taxon>
        <taxon>Ecdysozoa</taxon>
        <taxon>Arthropoda</taxon>
        <taxon>Hexapoda</taxon>
        <taxon>Insecta</taxon>
        <taxon>Pterygota</taxon>
        <taxon>Neoptera</taxon>
        <taxon>Paraneoptera</taxon>
        <taxon>Hemiptera</taxon>
        <taxon>Sternorrhyncha</taxon>
        <taxon>Aphidomorpha</taxon>
        <taxon>Aphidoidea</taxon>
        <taxon>Aphididae</taxon>
        <taxon>Lachninae</taxon>
        <taxon>Cinara</taxon>
    </lineage>
</organism>
<keyword evidence="8" id="KW-0251">Elongation factor</keyword>